<dbReference type="AlphaFoldDB" id="A0A4P6P2C0"/>
<dbReference type="Pfam" id="PF01546">
    <property type="entry name" value="Peptidase_M20"/>
    <property type="match status" value="1"/>
</dbReference>
<dbReference type="EC" id="3.5.1.18" evidence="4 15"/>
<dbReference type="PANTHER" id="PTHR43808">
    <property type="entry name" value="ACETYLORNITHINE DEACETYLASE"/>
    <property type="match status" value="1"/>
</dbReference>
<evidence type="ECO:0000256" key="9">
    <source>
        <dbReference type="ARBA" id="ARBA00022833"/>
    </source>
</evidence>
<evidence type="ECO:0000256" key="11">
    <source>
        <dbReference type="ARBA" id="ARBA00023154"/>
    </source>
</evidence>
<keyword evidence="18" id="KW-1185">Reference proteome</keyword>
<evidence type="ECO:0000256" key="12">
    <source>
        <dbReference type="ARBA" id="ARBA00023285"/>
    </source>
</evidence>
<keyword evidence="8 15" id="KW-0378">Hydrolase</keyword>
<dbReference type="GO" id="GO:0009089">
    <property type="term" value="P:lysine biosynthetic process via diaminopimelate"/>
    <property type="evidence" value="ECO:0007669"/>
    <property type="project" value="UniProtKB-UniRule"/>
</dbReference>
<dbReference type="InterPro" id="IPR036264">
    <property type="entry name" value="Bact_exopeptidase_dim_dom"/>
</dbReference>
<dbReference type="GO" id="GO:0019877">
    <property type="term" value="P:diaminopimelate biosynthetic process"/>
    <property type="evidence" value="ECO:0007669"/>
    <property type="project" value="UniProtKB-UniRule"/>
</dbReference>
<dbReference type="CDD" id="cd03891">
    <property type="entry name" value="M20_DapE_proteobac"/>
    <property type="match status" value="1"/>
</dbReference>
<keyword evidence="6 15" id="KW-0028">Amino-acid biosynthesis</keyword>
<evidence type="ECO:0000256" key="1">
    <source>
        <dbReference type="ARBA" id="ARBA00005130"/>
    </source>
</evidence>
<dbReference type="Gene3D" id="3.30.70.360">
    <property type="match status" value="1"/>
</dbReference>
<evidence type="ECO:0000259" key="16">
    <source>
        <dbReference type="Pfam" id="PF07687"/>
    </source>
</evidence>
<organism evidence="17 18">
    <name type="scientific">Litorilituus sediminis</name>
    <dbReference type="NCBI Taxonomy" id="718192"/>
    <lineage>
        <taxon>Bacteria</taxon>
        <taxon>Pseudomonadati</taxon>
        <taxon>Pseudomonadota</taxon>
        <taxon>Gammaproteobacteria</taxon>
        <taxon>Alteromonadales</taxon>
        <taxon>Colwelliaceae</taxon>
        <taxon>Litorilituus</taxon>
    </lineage>
</organism>
<evidence type="ECO:0000256" key="3">
    <source>
        <dbReference type="ARBA" id="ARBA00011738"/>
    </source>
</evidence>
<comment type="function">
    <text evidence="15">Catalyzes the hydrolysis of N-succinyl-L,L-diaminopimelic acid (SDAP), forming succinate and LL-2,6-diaminopimelate (DAP), an intermediate involved in the bacterial biosynthesis of lysine and meso-diaminopimelic acid, an essential component of bacterial cell walls.</text>
</comment>
<feature type="binding site" evidence="15">
    <location>
        <position position="368"/>
    </location>
    <ligand>
        <name>Zn(2+)</name>
        <dbReference type="ChEBI" id="CHEBI:29105"/>
        <label>2</label>
    </ligand>
</feature>
<keyword evidence="11 15" id="KW-0457">Lysine biosynthesis</keyword>
<dbReference type="KEGG" id="lsd:EMK97_02990"/>
<accession>A0A4P6P2C0</accession>
<evidence type="ECO:0000256" key="15">
    <source>
        <dbReference type="HAMAP-Rule" id="MF_01690"/>
    </source>
</evidence>
<dbReference type="Gene3D" id="3.40.630.10">
    <property type="entry name" value="Zn peptidases"/>
    <property type="match status" value="1"/>
</dbReference>
<comment type="similarity">
    <text evidence="2 15">Belongs to the peptidase M20A family. DapE subfamily.</text>
</comment>
<comment type="catalytic activity">
    <reaction evidence="14 15">
        <text>N-succinyl-(2S,6S)-2,6-diaminopimelate + H2O = (2S,6S)-2,6-diaminopimelate + succinate</text>
        <dbReference type="Rhea" id="RHEA:22608"/>
        <dbReference type="ChEBI" id="CHEBI:15377"/>
        <dbReference type="ChEBI" id="CHEBI:30031"/>
        <dbReference type="ChEBI" id="CHEBI:57609"/>
        <dbReference type="ChEBI" id="CHEBI:58087"/>
        <dbReference type="EC" id="3.5.1.18"/>
    </reaction>
</comment>
<dbReference type="Proteomes" id="UP000290244">
    <property type="component" value="Chromosome"/>
</dbReference>
<evidence type="ECO:0000256" key="2">
    <source>
        <dbReference type="ARBA" id="ARBA00006746"/>
    </source>
</evidence>
<evidence type="ECO:0000313" key="18">
    <source>
        <dbReference type="Proteomes" id="UP000290244"/>
    </source>
</evidence>
<dbReference type="GO" id="GO:0006526">
    <property type="term" value="P:L-arginine biosynthetic process"/>
    <property type="evidence" value="ECO:0007669"/>
    <property type="project" value="TreeGrafter"/>
</dbReference>
<feature type="binding site" evidence="15">
    <location>
        <position position="178"/>
    </location>
    <ligand>
        <name>Zn(2+)</name>
        <dbReference type="ChEBI" id="CHEBI:29105"/>
        <label>1</label>
    </ligand>
</feature>
<dbReference type="UniPathway" id="UPA00034">
    <property type="reaction ID" value="UER00021"/>
</dbReference>
<dbReference type="Pfam" id="PF07687">
    <property type="entry name" value="M20_dimer"/>
    <property type="match status" value="1"/>
</dbReference>
<feature type="binding site" evidence="15">
    <location>
        <position position="115"/>
    </location>
    <ligand>
        <name>Zn(2+)</name>
        <dbReference type="ChEBI" id="CHEBI:29105"/>
        <label>2</label>
    </ligand>
</feature>
<keyword evidence="9 15" id="KW-0862">Zinc</keyword>
<evidence type="ECO:0000256" key="6">
    <source>
        <dbReference type="ARBA" id="ARBA00022605"/>
    </source>
</evidence>
<feature type="binding site" evidence="15">
    <location>
        <position position="115"/>
    </location>
    <ligand>
        <name>Zn(2+)</name>
        <dbReference type="ChEBI" id="CHEBI:29105"/>
        <label>1</label>
    </ligand>
</feature>
<feature type="active site" evidence="15">
    <location>
        <position position="84"/>
    </location>
</feature>
<evidence type="ECO:0000313" key="17">
    <source>
        <dbReference type="EMBL" id="QBG34778.1"/>
    </source>
</evidence>
<dbReference type="NCBIfam" id="NF009557">
    <property type="entry name" value="PRK13009.1"/>
    <property type="match status" value="1"/>
</dbReference>
<evidence type="ECO:0000256" key="8">
    <source>
        <dbReference type="ARBA" id="ARBA00022801"/>
    </source>
</evidence>
<comment type="pathway">
    <text evidence="1 15">Amino-acid biosynthesis; L-lysine biosynthesis via DAP pathway; LL-2,6-diaminopimelate from (S)-tetrahydrodipicolinate (succinylase route): step 3/3.</text>
</comment>
<dbReference type="GO" id="GO:0050897">
    <property type="term" value="F:cobalt ion binding"/>
    <property type="evidence" value="ECO:0007669"/>
    <property type="project" value="UniProtKB-UniRule"/>
</dbReference>
<feature type="binding site" evidence="15">
    <location>
        <position position="150"/>
    </location>
    <ligand>
        <name>Zn(2+)</name>
        <dbReference type="ChEBI" id="CHEBI:29105"/>
        <label>2</label>
    </ligand>
</feature>
<dbReference type="InterPro" id="IPR050072">
    <property type="entry name" value="Peptidase_M20A"/>
</dbReference>
<dbReference type="InterPro" id="IPR005941">
    <property type="entry name" value="DapE_proteobac"/>
</dbReference>
<keyword evidence="10 15" id="KW-0220">Diaminopimelate biosynthesis</keyword>
<reference evidence="17 18" key="1">
    <citation type="submission" date="2018-12" db="EMBL/GenBank/DDBJ databases">
        <title>Complete genome of Litorilituus sediminis.</title>
        <authorList>
            <person name="Liu A."/>
            <person name="Rong J."/>
        </authorList>
    </citation>
    <scope>NUCLEOTIDE SEQUENCE [LARGE SCALE GENOMIC DNA]</scope>
    <source>
        <strain evidence="17 18">JCM 17549</strain>
    </source>
</reference>
<feature type="active site" description="Proton acceptor" evidence="15">
    <location>
        <position position="149"/>
    </location>
</feature>
<feature type="domain" description="Peptidase M20 dimerisation" evidence="16">
    <location>
        <begin position="191"/>
        <end position="298"/>
    </location>
</feature>
<dbReference type="OrthoDB" id="9809784at2"/>
<feature type="binding site" evidence="15">
    <location>
        <position position="82"/>
    </location>
    <ligand>
        <name>Zn(2+)</name>
        <dbReference type="ChEBI" id="CHEBI:29105"/>
        <label>1</label>
    </ligand>
</feature>
<evidence type="ECO:0000256" key="5">
    <source>
        <dbReference type="ARBA" id="ARBA00022391"/>
    </source>
</evidence>
<evidence type="ECO:0000256" key="10">
    <source>
        <dbReference type="ARBA" id="ARBA00022915"/>
    </source>
</evidence>
<dbReference type="NCBIfam" id="TIGR01246">
    <property type="entry name" value="dapE_proteo"/>
    <property type="match status" value="1"/>
</dbReference>
<dbReference type="SUPFAM" id="SSF55031">
    <property type="entry name" value="Bacterial exopeptidase dimerisation domain"/>
    <property type="match status" value="1"/>
</dbReference>
<proteinExistence type="inferred from homology"/>
<evidence type="ECO:0000256" key="14">
    <source>
        <dbReference type="ARBA" id="ARBA00051301"/>
    </source>
</evidence>
<dbReference type="HAMAP" id="MF_01690">
    <property type="entry name" value="DapE"/>
    <property type="match status" value="1"/>
</dbReference>
<name>A0A4P6P2C0_9GAMM</name>
<dbReference type="GO" id="GO:0008270">
    <property type="term" value="F:zinc ion binding"/>
    <property type="evidence" value="ECO:0007669"/>
    <property type="project" value="UniProtKB-UniRule"/>
</dbReference>
<dbReference type="EMBL" id="CP034759">
    <property type="protein sequence ID" value="QBG34778.1"/>
    <property type="molecule type" value="Genomic_DNA"/>
</dbReference>
<sequence length="403" mass="44212">MKTSEQQEYHNSDVLNLAKALIARPSVTPEDAGCQQLIAERLAKLGFSNETMVFEDTTNLWSRRNSASQANLNDRVFCFAGHTDVVPPGNLELWNTPPFEPTIIDGMLYGRGSADMKGSLAAMIVATERFVSDFPDHKGAISYLITSDEEGPFINGTTRVIDTLEARNEKITYCIVGEPSSSERVGDVIKNGRRGSISAEIDFKGKQGHVAYPEHVKNPIHLAMPALTELSQLHWDHGNDYFPATSFQLSNINAGTGATNVVPGHLTALFNLRYSTELTDQLIVDQVEHILAKHQLDYDIKWTFNGKPFVTEMSDDASCFLANATKAVEQITGVAPQLSTSGGTSDGRFIAPTGAQVIELGPCNATIHQINESVSCRDLEQLVDIYYACLKNILVDDENDQCN</sequence>
<dbReference type="Gene3D" id="1.10.150.900">
    <property type="match status" value="1"/>
</dbReference>
<keyword evidence="7 15" id="KW-0479">Metal-binding</keyword>
<evidence type="ECO:0000256" key="13">
    <source>
        <dbReference type="ARBA" id="ARBA00031891"/>
    </source>
</evidence>
<gene>
    <name evidence="15" type="primary">dapE</name>
    <name evidence="17" type="ORF">EMK97_02990</name>
</gene>
<dbReference type="PANTHER" id="PTHR43808:SF31">
    <property type="entry name" value="N-ACETYL-L-CITRULLINE DEACETYLASE"/>
    <property type="match status" value="1"/>
</dbReference>
<comment type="subunit">
    <text evidence="3 15">Homodimer.</text>
</comment>
<dbReference type="InterPro" id="IPR002933">
    <property type="entry name" value="Peptidase_M20"/>
</dbReference>
<evidence type="ECO:0000256" key="4">
    <source>
        <dbReference type="ARBA" id="ARBA00011921"/>
    </source>
</evidence>
<keyword evidence="12 15" id="KW-0170">Cobalt</keyword>
<dbReference type="InterPro" id="IPR011650">
    <property type="entry name" value="Peptidase_M20_dimer"/>
</dbReference>
<dbReference type="SUPFAM" id="SSF53187">
    <property type="entry name" value="Zn-dependent exopeptidases"/>
    <property type="match status" value="1"/>
</dbReference>
<dbReference type="RefSeq" id="WP_130599314.1">
    <property type="nucleotide sequence ID" value="NZ_CP034759.1"/>
</dbReference>
<dbReference type="GO" id="GO:0009014">
    <property type="term" value="F:succinyl-diaminopimelate desuccinylase activity"/>
    <property type="evidence" value="ECO:0007669"/>
    <property type="project" value="UniProtKB-UniRule"/>
</dbReference>
<dbReference type="FunFam" id="3.40.630.10:FF:000005">
    <property type="entry name" value="Succinyl-diaminopimelate desuccinylase"/>
    <property type="match status" value="1"/>
</dbReference>
<comment type="cofactor">
    <cofactor evidence="15">
        <name>Zn(2+)</name>
        <dbReference type="ChEBI" id="CHEBI:29105"/>
    </cofactor>
    <cofactor evidence="15">
        <name>Co(2+)</name>
        <dbReference type="ChEBI" id="CHEBI:48828"/>
    </cofactor>
    <text evidence="15">Binds 2 Zn(2+) or Co(2+) ions per subunit.</text>
</comment>
<evidence type="ECO:0000256" key="7">
    <source>
        <dbReference type="ARBA" id="ARBA00022723"/>
    </source>
</evidence>
<dbReference type="GO" id="GO:0008777">
    <property type="term" value="F:acetylornithine deacetylase activity"/>
    <property type="evidence" value="ECO:0007669"/>
    <property type="project" value="TreeGrafter"/>
</dbReference>
<protein>
    <recommendedName>
        <fullName evidence="5 15">Succinyl-diaminopimelate desuccinylase</fullName>
        <shortName evidence="15">SDAP desuccinylase</shortName>
        <ecNumber evidence="4 15">3.5.1.18</ecNumber>
    </recommendedName>
    <alternativeName>
        <fullName evidence="13 15">N-succinyl-LL-2,6-diaminoheptanedioate amidohydrolase</fullName>
    </alternativeName>
</protein>